<dbReference type="EMBL" id="AP022324">
    <property type="protein sequence ID" value="BBU43069.1"/>
    <property type="molecule type" value="Genomic_DNA"/>
</dbReference>
<gene>
    <name evidence="1" type="ORF">PPTS312_09840</name>
</gene>
<reference evidence="1 2" key="1">
    <citation type="submission" date="2020-01" db="EMBL/GenBank/DDBJ databases">
        <title>Complete Genome Sequence of Pseudomonas putida Strain TS312, Harboring the HdtS type N-acyl-homoserine Lactone Synthase, Isolated from a Paper Mill.</title>
        <authorList>
            <person name="Hosoe A."/>
            <person name="Suenaga T."/>
            <person name="Sugi T."/>
            <person name="Izumi T."/>
            <person name="Nagai N."/>
            <person name="Terada A."/>
        </authorList>
    </citation>
    <scope>NUCLEOTIDE SEQUENCE [LARGE SCALE GENOMIC DNA]</scope>
    <source>
        <strain evidence="1 2">TS312</strain>
    </source>
</reference>
<dbReference type="AlphaFoldDB" id="A0A7U6RAX8"/>
<evidence type="ECO:0000313" key="1">
    <source>
        <dbReference type="EMBL" id="BBU43069.1"/>
    </source>
</evidence>
<organism evidence="1 2">
    <name type="scientific">Pseudomonas putida</name>
    <name type="common">Arthrobacter siderocapsulatus</name>
    <dbReference type="NCBI Taxonomy" id="303"/>
    <lineage>
        <taxon>Bacteria</taxon>
        <taxon>Pseudomonadati</taxon>
        <taxon>Pseudomonadota</taxon>
        <taxon>Gammaproteobacteria</taxon>
        <taxon>Pseudomonadales</taxon>
        <taxon>Pseudomonadaceae</taxon>
        <taxon>Pseudomonas</taxon>
    </lineage>
</organism>
<proteinExistence type="predicted"/>
<protein>
    <submittedName>
        <fullName evidence="1">Uncharacterized protein</fullName>
    </submittedName>
</protein>
<sequence>MRGKAFTGTAQQHFGGQFGGAELTVAGRVTQVVEQLAQGSQHCIAAVTVDQREAGRVAQKGVDGWEAWGVAG</sequence>
<accession>A0A7U6RAX8</accession>
<name>A0A7U6RAX8_PSEPU</name>
<dbReference type="Proteomes" id="UP000464661">
    <property type="component" value="Chromosome"/>
</dbReference>
<evidence type="ECO:0000313" key="2">
    <source>
        <dbReference type="Proteomes" id="UP000464661"/>
    </source>
</evidence>